<dbReference type="SUPFAM" id="SSF48403">
    <property type="entry name" value="Ankyrin repeat"/>
    <property type="match status" value="1"/>
</dbReference>
<dbReference type="Proteomes" id="UP000054350">
    <property type="component" value="Unassembled WGS sequence"/>
</dbReference>
<organism evidence="5 6">
    <name type="scientific">Allomyces macrogynus (strain ATCC 38327)</name>
    <name type="common">Allomyces javanicus var. macrogynus</name>
    <dbReference type="NCBI Taxonomy" id="578462"/>
    <lineage>
        <taxon>Eukaryota</taxon>
        <taxon>Fungi</taxon>
        <taxon>Fungi incertae sedis</taxon>
        <taxon>Blastocladiomycota</taxon>
        <taxon>Blastocladiomycetes</taxon>
        <taxon>Blastocladiales</taxon>
        <taxon>Blastocladiaceae</taxon>
        <taxon>Allomyces</taxon>
    </lineage>
</organism>
<dbReference type="PANTHER" id="PTHR24161:SF124">
    <property type="entry name" value="TRANSIENT RECEPTOR POTENTIAL CHANNEL PYREXIA"/>
    <property type="match status" value="1"/>
</dbReference>
<accession>A0A0L0SA67</accession>
<dbReference type="AlphaFoldDB" id="A0A0L0SA67"/>
<feature type="compositionally biased region" description="Basic and acidic residues" evidence="4">
    <location>
        <begin position="373"/>
        <end position="382"/>
    </location>
</feature>
<dbReference type="PANTHER" id="PTHR24161">
    <property type="entry name" value="ANK_REP_REGION DOMAIN-CONTAINING PROTEIN-RELATED"/>
    <property type="match status" value="1"/>
</dbReference>
<dbReference type="SMART" id="SM00248">
    <property type="entry name" value="ANK"/>
    <property type="match status" value="3"/>
</dbReference>
<dbReference type="EMBL" id="GG745334">
    <property type="protein sequence ID" value="KNE59304.1"/>
    <property type="molecule type" value="Genomic_DNA"/>
</dbReference>
<feature type="region of interest" description="Disordered" evidence="4">
    <location>
        <begin position="350"/>
        <end position="455"/>
    </location>
</feature>
<proteinExistence type="predicted"/>
<evidence type="ECO:0000256" key="3">
    <source>
        <dbReference type="PROSITE-ProRule" id="PRU00023"/>
    </source>
</evidence>
<dbReference type="PROSITE" id="PS50297">
    <property type="entry name" value="ANK_REP_REGION"/>
    <property type="match status" value="1"/>
</dbReference>
<dbReference type="OrthoDB" id="539213at2759"/>
<feature type="compositionally biased region" description="Low complexity" evidence="4">
    <location>
        <begin position="414"/>
        <end position="438"/>
    </location>
</feature>
<evidence type="ECO:0000256" key="1">
    <source>
        <dbReference type="ARBA" id="ARBA00022737"/>
    </source>
</evidence>
<evidence type="ECO:0000313" key="6">
    <source>
        <dbReference type="Proteomes" id="UP000054350"/>
    </source>
</evidence>
<sequence>MFNHEPTNAAADRLRAHGGPDPWPWIVKEARDANYVLHDEVMTGSATTVAARAVALAQGGLSCPLQYPFSQISPLHLAVFRNRLDLVRALCAQRATAPLIHARDRWHRTPLAYAAIEGHAEIAACLVEYGAPVNPTSGAVNVLYVACAARGGTHDARAALVDLLLACRADTTNVVGDSLVHAALAPQDALSATLLATLVRALGPAALHACASGRNGKTPLHMLLASPWTDTAAQVAALRTTLRVLAVHKSLPGIDPFLVRDDLGRKPWTELVTWATAEGAPDSAATLVAAVLDARVPPGQRVELRRLSGSQPVSSSVWRGLHGLSPAARRMVLRTLDQAEEAPVSPLVAARALERGKSTARKRSATRSSASETRGRATRTESAKPSPNVASTASRSRAPSPTSAQQPLPPPLPAAAAAAGSPNGHWAGPGSPAAGPAEPGHRRCRPRPRRARFPG</sequence>
<evidence type="ECO:0000313" key="5">
    <source>
        <dbReference type="EMBL" id="KNE59304.1"/>
    </source>
</evidence>
<feature type="compositionally biased region" description="Basic residues" evidence="4">
    <location>
        <begin position="442"/>
        <end position="455"/>
    </location>
</feature>
<evidence type="ECO:0000256" key="2">
    <source>
        <dbReference type="ARBA" id="ARBA00023043"/>
    </source>
</evidence>
<keyword evidence="6" id="KW-1185">Reference proteome</keyword>
<dbReference type="VEuPathDB" id="FungiDB:AMAG_18144"/>
<dbReference type="Pfam" id="PF12796">
    <property type="entry name" value="Ank_2"/>
    <property type="match status" value="1"/>
</dbReference>
<reference evidence="6" key="2">
    <citation type="submission" date="2009-11" db="EMBL/GenBank/DDBJ databases">
        <title>The Genome Sequence of Allomyces macrogynus strain ATCC 38327.</title>
        <authorList>
            <consortium name="The Broad Institute Genome Sequencing Platform"/>
            <person name="Russ C."/>
            <person name="Cuomo C."/>
            <person name="Shea T."/>
            <person name="Young S.K."/>
            <person name="Zeng Q."/>
            <person name="Koehrsen M."/>
            <person name="Haas B."/>
            <person name="Borodovsky M."/>
            <person name="Guigo R."/>
            <person name="Alvarado L."/>
            <person name="Berlin A."/>
            <person name="Borenstein D."/>
            <person name="Chen Z."/>
            <person name="Engels R."/>
            <person name="Freedman E."/>
            <person name="Gellesch M."/>
            <person name="Goldberg J."/>
            <person name="Griggs A."/>
            <person name="Gujja S."/>
            <person name="Heiman D."/>
            <person name="Hepburn T."/>
            <person name="Howarth C."/>
            <person name="Jen D."/>
            <person name="Larson L."/>
            <person name="Lewis B."/>
            <person name="Mehta T."/>
            <person name="Park D."/>
            <person name="Pearson M."/>
            <person name="Roberts A."/>
            <person name="Saif S."/>
            <person name="Shenoy N."/>
            <person name="Sisk P."/>
            <person name="Stolte C."/>
            <person name="Sykes S."/>
            <person name="Walk T."/>
            <person name="White J."/>
            <person name="Yandava C."/>
            <person name="Burger G."/>
            <person name="Gray M.W."/>
            <person name="Holland P.W.H."/>
            <person name="King N."/>
            <person name="Lang F.B.F."/>
            <person name="Roger A.J."/>
            <person name="Ruiz-Trillo I."/>
            <person name="Lander E."/>
            <person name="Nusbaum C."/>
        </authorList>
    </citation>
    <scope>NUCLEOTIDE SEQUENCE [LARGE SCALE GENOMIC DNA]</scope>
    <source>
        <strain evidence="6">ATCC 38327</strain>
    </source>
</reference>
<dbReference type="InterPro" id="IPR002110">
    <property type="entry name" value="Ankyrin_rpt"/>
</dbReference>
<evidence type="ECO:0000256" key="4">
    <source>
        <dbReference type="SAM" id="MobiDB-lite"/>
    </source>
</evidence>
<feature type="repeat" description="ANK" evidence="3">
    <location>
        <begin position="106"/>
        <end position="138"/>
    </location>
</feature>
<protein>
    <submittedName>
        <fullName evidence="5">Uncharacterized protein</fullName>
    </submittedName>
</protein>
<keyword evidence="2 3" id="KW-0040">ANK repeat</keyword>
<name>A0A0L0SA67_ALLM3</name>
<dbReference type="InterPro" id="IPR036770">
    <property type="entry name" value="Ankyrin_rpt-contain_sf"/>
</dbReference>
<dbReference type="PROSITE" id="PS50088">
    <property type="entry name" value="ANK_REPEAT"/>
    <property type="match status" value="1"/>
</dbReference>
<feature type="compositionally biased region" description="Low complexity" evidence="4">
    <location>
        <begin position="390"/>
        <end position="406"/>
    </location>
</feature>
<keyword evidence="1" id="KW-0677">Repeat</keyword>
<dbReference type="Gene3D" id="1.25.40.20">
    <property type="entry name" value="Ankyrin repeat-containing domain"/>
    <property type="match status" value="1"/>
</dbReference>
<gene>
    <name evidence="5" type="ORF">AMAG_18144</name>
</gene>
<reference evidence="5 6" key="1">
    <citation type="submission" date="2009-11" db="EMBL/GenBank/DDBJ databases">
        <title>Annotation of Allomyces macrogynus ATCC 38327.</title>
        <authorList>
            <consortium name="The Broad Institute Genome Sequencing Platform"/>
            <person name="Russ C."/>
            <person name="Cuomo C."/>
            <person name="Burger G."/>
            <person name="Gray M.W."/>
            <person name="Holland P.W.H."/>
            <person name="King N."/>
            <person name="Lang F.B.F."/>
            <person name="Roger A.J."/>
            <person name="Ruiz-Trillo I."/>
            <person name="Young S.K."/>
            <person name="Zeng Q."/>
            <person name="Gargeya S."/>
            <person name="Fitzgerald M."/>
            <person name="Haas B."/>
            <person name="Abouelleil A."/>
            <person name="Alvarado L."/>
            <person name="Arachchi H.M."/>
            <person name="Berlin A."/>
            <person name="Chapman S.B."/>
            <person name="Gearin G."/>
            <person name="Goldberg J."/>
            <person name="Griggs A."/>
            <person name="Gujja S."/>
            <person name="Hansen M."/>
            <person name="Heiman D."/>
            <person name="Howarth C."/>
            <person name="Larimer J."/>
            <person name="Lui A."/>
            <person name="MacDonald P.J.P."/>
            <person name="McCowen C."/>
            <person name="Montmayeur A."/>
            <person name="Murphy C."/>
            <person name="Neiman D."/>
            <person name="Pearson M."/>
            <person name="Priest M."/>
            <person name="Roberts A."/>
            <person name="Saif S."/>
            <person name="Shea T."/>
            <person name="Sisk P."/>
            <person name="Stolte C."/>
            <person name="Sykes S."/>
            <person name="Wortman J."/>
            <person name="Nusbaum C."/>
            <person name="Birren B."/>
        </authorList>
    </citation>
    <scope>NUCLEOTIDE SEQUENCE [LARGE SCALE GENOMIC DNA]</scope>
    <source>
        <strain evidence="5 6">ATCC 38327</strain>
    </source>
</reference>